<feature type="transmembrane region" description="Helical" evidence="2">
    <location>
        <begin position="122"/>
        <end position="142"/>
    </location>
</feature>
<keyword evidence="2" id="KW-0812">Transmembrane</keyword>
<dbReference type="AlphaFoldDB" id="A0A5J5BS65"/>
<feature type="signal peptide" evidence="3">
    <location>
        <begin position="1"/>
        <end position="24"/>
    </location>
</feature>
<keyword evidence="2" id="KW-1133">Transmembrane helix</keyword>
<gene>
    <name evidence="4" type="ORF">F0562_021782</name>
</gene>
<protein>
    <submittedName>
        <fullName evidence="4">Uncharacterized protein</fullName>
    </submittedName>
</protein>
<evidence type="ECO:0000313" key="5">
    <source>
        <dbReference type="Proteomes" id="UP000325577"/>
    </source>
</evidence>
<evidence type="ECO:0000313" key="4">
    <source>
        <dbReference type="EMBL" id="KAA8544041.1"/>
    </source>
</evidence>
<dbReference type="PANTHER" id="PTHR36721:SF15">
    <property type="entry name" value="EN_SPM-LIKE TRANSPOSON PROTEIN"/>
    <property type="match status" value="1"/>
</dbReference>
<evidence type="ECO:0000256" key="2">
    <source>
        <dbReference type="SAM" id="Phobius"/>
    </source>
</evidence>
<feature type="compositionally biased region" description="Pro residues" evidence="1">
    <location>
        <begin position="66"/>
        <end position="83"/>
    </location>
</feature>
<evidence type="ECO:0000256" key="1">
    <source>
        <dbReference type="SAM" id="MobiDB-lite"/>
    </source>
</evidence>
<dbReference type="EMBL" id="CM018034">
    <property type="protein sequence ID" value="KAA8544041.1"/>
    <property type="molecule type" value="Genomic_DNA"/>
</dbReference>
<organism evidence="4 5">
    <name type="scientific">Nyssa sinensis</name>
    <dbReference type="NCBI Taxonomy" id="561372"/>
    <lineage>
        <taxon>Eukaryota</taxon>
        <taxon>Viridiplantae</taxon>
        <taxon>Streptophyta</taxon>
        <taxon>Embryophyta</taxon>
        <taxon>Tracheophyta</taxon>
        <taxon>Spermatophyta</taxon>
        <taxon>Magnoliopsida</taxon>
        <taxon>eudicotyledons</taxon>
        <taxon>Gunneridae</taxon>
        <taxon>Pentapetalae</taxon>
        <taxon>asterids</taxon>
        <taxon>Cornales</taxon>
        <taxon>Nyssaceae</taxon>
        <taxon>Nyssa</taxon>
    </lineage>
</organism>
<feature type="region of interest" description="Disordered" evidence="1">
    <location>
        <begin position="28"/>
        <end position="103"/>
    </location>
</feature>
<name>A0A5J5BS65_9ASTE</name>
<keyword evidence="5" id="KW-1185">Reference proteome</keyword>
<feature type="compositionally biased region" description="Low complexity" evidence="1">
    <location>
        <begin position="84"/>
        <end position="97"/>
    </location>
</feature>
<reference evidence="4 5" key="1">
    <citation type="submission" date="2019-09" db="EMBL/GenBank/DDBJ databases">
        <title>A chromosome-level genome assembly of the Chinese tupelo Nyssa sinensis.</title>
        <authorList>
            <person name="Yang X."/>
            <person name="Kang M."/>
            <person name="Yang Y."/>
            <person name="Xiong H."/>
            <person name="Wang M."/>
            <person name="Zhang Z."/>
            <person name="Wang Z."/>
            <person name="Wu H."/>
            <person name="Ma T."/>
            <person name="Liu J."/>
            <person name="Xi Z."/>
        </authorList>
    </citation>
    <scope>NUCLEOTIDE SEQUENCE [LARGE SCALE GENOMIC DNA]</scope>
    <source>
        <strain evidence="4">J267</strain>
        <tissue evidence="4">Leaf</tissue>
    </source>
</reference>
<feature type="chain" id="PRO_5023840548" evidence="3">
    <location>
        <begin position="25"/>
        <end position="163"/>
    </location>
</feature>
<dbReference type="PANTHER" id="PTHR36721">
    <property type="entry name" value="PROLINE-RICH FAMILY PROTEIN"/>
    <property type="match status" value="1"/>
</dbReference>
<proteinExistence type="predicted"/>
<keyword evidence="2" id="KW-0472">Membrane</keyword>
<keyword evidence="3" id="KW-0732">Signal</keyword>
<sequence>MARVHILSFTVLLALLLVELTVSADPPEISPSPAPQLGGDFPSPLASPPDAGAPSSPSPSVEFTSPPAPPPSDLAPGSSPTPSPSNTSPAPAPTISSNIKSGVDADAEKLSGSGGLKGGQKFGIAFGVIVGACLVVLGGVVYKKRKQNMRRSQYGYAARREIL</sequence>
<evidence type="ECO:0000256" key="3">
    <source>
        <dbReference type="SAM" id="SignalP"/>
    </source>
</evidence>
<feature type="compositionally biased region" description="Low complexity" evidence="1">
    <location>
        <begin position="42"/>
        <end position="65"/>
    </location>
</feature>
<dbReference type="Proteomes" id="UP000325577">
    <property type="component" value="Linkage Group LG11"/>
</dbReference>
<accession>A0A5J5BS65</accession>